<protein>
    <submittedName>
        <fullName evidence="1">Uncharacterized protein</fullName>
    </submittedName>
</protein>
<dbReference type="Proteomes" id="UP000235388">
    <property type="component" value="Unassembled WGS sequence"/>
</dbReference>
<evidence type="ECO:0000313" key="1">
    <source>
        <dbReference type="EMBL" id="PLW46883.1"/>
    </source>
</evidence>
<accession>A0A2N5VA67</accession>
<organism evidence="1 2">
    <name type="scientific">Puccinia coronata f. sp. avenae</name>
    <dbReference type="NCBI Taxonomy" id="200324"/>
    <lineage>
        <taxon>Eukaryota</taxon>
        <taxon>Fungi</taxon>
        <taxon>Dikarya</taxon>
        <taxon>Basidiomycota</taxon>
        <taxon>Pucciniomycotina</taxon>
        <taxon>Pucciniomycetes</taxon>
        <taxon>Pucciniales</taxon>
        <taxon>Pucciniaceae</taxon>
        <taxon>Puccinia</taxon>
    </lineage>
</organism>
<gene>
    <name evidence="1" type="ORF">PCANC_06600</name>
</gene>
<dbReference type="AlphaFoldDB" id="A0A2N5VA67"/>
<sequence>MYHESFFRKLLFNSTPLCFLISLESAQVRRQTLVHRGCFELGKKLLGCFATQRTQWKGFPRTRVCIPPDCAFRWLIPAATGPGPLGRADRTERFGLRADSLTRDWNCFTSMIHPPTTTETVDNS</sequence>
<evidence type="ECO:0000313" key="2">
    <source>
        <dbReference type="Proteomes" id="UP000235388"/>
    </source>
</evidence>
<name>A0A2N5VA67_9BASI</name>
<reference evidence="1 2" key="1">
    <citation type="submission" date="2017-11" db="EMBL/GenBank/DDBJ databases">
        <title>De novo assembly and phasing of dikaryotic genomes from two isolates of Puccinia coronata f. sp. avenae, the causal agent of oat crown rust.</title>
        <authorList>
            <person name="Miller M.E."/>
            <person name="Zhang Y."/>
            <person name="Omidvar V."/>
            <person name="Sperschneider J."/>
            <person name="Schwessinger B."/>
            <person name="Raley C."/>
            <person name="Palmer J.M."/>
            <person name="Garnica D."/>
            <person name="Upadhyaya N."/>
            <person name="Rathjen J."/>
            <person name="Taylor J.M."/>
            <person name="Park R.F."/>
            <person name="Dodds P.N."/>
            <person name="Hirsch C.D."/>
            <person name="Kianian S.F."/>
            <person name="Figueroa M."/>
        </authorList>
    </citation>
    <scope>NUCLEOTIDE SEQUENCE [LARGE SCALE GENOMIC DNA]</scope>
    <source>
        <strain evidence="1">12NC29</strain>
    </source>
</reference>
<keyword evidence="2" id="KW-1185">Reference proteome</keyword>
<dbReference type="EMBL" id="PGCJ01000115">
    <property type="protein sequence ID" value="PLW46883.1"/>
    <property type="molecule type" value="Genomic_DNA"/>
</dbReference>
<comment type="caution">
    <text evidence="1">The sequence shown here is derived from an EMBL/GenBank/DDBJ whole genome shotgun (WGS) entry which is preliminary data.</text>
</comment>
<proteinExistence type="predicted"/>